<dbReference type="EMBL" id="KN123705">
    <property type="protein sequence ID" value="KFO23913.1"/>
    <property type="molecule type" value="Genomic_DNA"/>
</dbReference>
<dbReference type="eggNOG" id="ENOG502TE59">
    <property type="taxonomic scope" value="Eukaryota"/>
</dbReference>
<sequence>MEPVSVPVLVGGLTGCVAQLIRIAEEILHFISQEQQIPHLEQNKTVEQVEADGAPPKEAPLPDLANFSDIESILSLRQNEDLVPDIDQALLDIGAINEDLLPSFNNNSRRE</sequence>
<evidence type="ECO:0000313" key="1">
    <source>
        <dbReference type="EMBL" id="KFO23913.1"/>
    </source>
</evidence>
<dbReference type="OrthoDB" id="9836436at2759"/>
<dbReference type="Proteomes" id="UP000028990">
    <property type="component" value="Unassembled WGS sequence"/>
</dbReference>
<reference evidence="1 2" key="1">
    <citation type="submission" date="2013-11" db="EMBL/GenBank/DDBJ databases">
        <title>The Damaraland mole rat (Fukomys damarensis) genome and evolution of African mole rats.</title>
        <authorList>
            <person name="Gladyshev V.N."/>
            <person name="Fang X."/>
        </authorList>
    </citation>
    <scope>NUCLEOTIDE SEQUENCE [LARGE SCALE GENOMIC DNA]</scope>
    <source>
        <tissue evidence="1">Liver</tissue>
    </source>
</reference>
<gene>
    <name evidence="1" type="ORF">H920_14711</name>
</gene>
<protein>
    <recommendedName>
        <fullName evidence="3">TRPC5 opposite strand protein</fullName>
    </recommendedName>
</protein>
<keyword evidence="2" id="KW-1185">Reference proteome</keyword>
<organism evidence="1 2">
    <name type="scientific">Fukomys damarensis</name>
    <name type="common">Damaraland mole rat</name>
    <name type="synonym">Cryptomys damarensis</name>
    <dbReference type="NCBI Taxonomy" id="885580"/>
    <lineage>
        <taxon>Eukaryota</taxon>
        <taxon>Metazoa</taxon>
        <taxon>Chordata</taxon>
        <taxon>Craniata</taxon>
        <taxon>Vertebrata</taxon>
        <taxon>Euteleostomi</taxon>
        <taxon>Mammalia</taxon>
        <taxon>Eutheria</taxon>
        <taxon>Euarchontoglires</taxon>
        <taxon>Glires</taxon>
        <taxon>Rodentia</taxon>
        <taxon>Hystricomorpha</taxon>
        <taxon>Bathyergidae</taxon>
        <taxon>Fukomys</taxon>
    </lineage>
</organism>
<name>A0A091D085_FUKDA</name>
<proteinExistence type="predicted"/>
<evidence type="ECO:0000313" key="2">
    <source>
        <dbReference type="Proteomes" id="UP000028990"/>
    </source>
</evidence>
<accession>A0A091D085</accession>
<dbReference type="AlphaFoldDB" id="A0A091D085"/>
<evidence type="ECO:0008006" key="3">
    <source>
        <dbReference type="Google" id="ProtNLM"/>
    </source>
</evidence>